<feature type="compositionally biased region" description="Polar residues" evidence="1">
    <location>
        <begin position="10"/>
        <end position="22"/>
    </location>
</feature>
<dbReference type="Proteomes" id="UP001283361">
    <property type="component" value="Unassembled WGS sequence"/>
</dbReference>
<keyword evidence="3" id="KW-1185">Reference proteome</keyword>
<gene>
    <name evidence="2" type="ORF">RRG08_051781</name>
</gene>
<protein>
    <submittedName>
        <fullName evidence="2">Uncharacterized protein</fullName>
    </submittedName>
</protein>
<comment type="caution">
    <text evidence="2">The sequence shown here is derived from an EMBL/GenBank/DDBJ whole genome shotgun (WGS) entry which is preliminary data.</text>
</comment>
<sequence length="97" mass="10596">MSGDERIFPTMSQGDRSTNLGQSGAKRGASNLGDSDVELDDDWYKEAATVAEYEADEGIGQPTADNLARIIDMSLTEPVKDEKMKLKLRDTKVLGMV</sequence>
<name>A0AAE0Y2L0_9GAST</name>
<evidence type="ECO:0000256" key="1">
    <source>
        <dbReference type="SAM" id="MobiDB-lite"/>
    </source>
</evidence>
<accession>A0AAE0Y2L0</accession>
<organism evidence="2 3">
    <name type="scientific">Elysia crispata</name>
    <name type="common">lettuce slug</name>
    <dbReference type="NCBI Taxonomy" id="231223"/>
    <lineage>
        <taxon>Eukaryota</taxon>
        <taxon>Metazoa</taxon>
        <taxon>Spiralia</taxon>
        <taxon>Lophotrochozoa</taxon>
        <taxon>Mollusca</taxon>
        <taxon>Gastropoda</taxon>
        <taxon>Heterobranchia</taxon>
        <taxon>Euthyneura</taxon>
        <taxon>Panpulmonata</taxon>
        <taxon>Sacoglossa</taxon>
        <taxon>Placobranchoidea</taxon>
        <taxon>Plakobranchidae</taxon>
        <taxon>Elysia</taxon>
    </lineage>
</organism>
<dbReference type="EMBL" id="JAWDGP010007125">
    <property type="protein sequence ID" value="KAK3729678.1"/>
    <property type="molecule type" value="Genomic_DNA"/>
</dbReference>
<reference evidence="2" key="1">
    <citation type="journal article" date="2023" name="G3 (Bethesda)">
        <title>A reference genome for the long-term kleptoplast-retaining sea slug Elysia crispata morphotype clarki.</title>
        <authorList>
            <person name="Eastman K.E."/>
            <person name="Pendleton A.L."/>
            <person name="Shaikh M.A."/>
            <person name="Suttiyut T."/>
            <person name="Ogas R."/>
            <person name="Tomko P."/>
            <person name="Gavelis G."/>
            <person name="Widhalm J.R."/>
            <person name="Wisecaver J.H."/>
        </authorList>
    </citation>
    <scope>NUCLEOTIDE SEQUENCE</scope>
    <source>
        <strain evidence="2">ECLA1</strain>
    </source>
</reference>
<feature type="region of interest" description="Disordered" evidence="1">
    <location>
        <begin position="1"/>
        <end position="38"/>
    </location>
</feature>
<evidence type="ECO:0000313" key="3">
    <source>
        <dbReference type="Proteomes" id="UP001283361"/>
    </source>
</evidence>
<evidence type="ECO:0000313" key="2">
    <source>
        <dbReference type="EMBL" id="KAK3729678.1"/>
    </source>
</evidence>
<dbReference type="AlphaFoldDB" id="A0AAE0Y2L0"/>
<proteinExistence type="predicted"/>